<comment type="subcellular location">
    <subcellularLocation>
        <location evidence="1">Cell outer membrane</location>
    </subcellularLocation>
</comment>
<keyword evidence="5" id="KW-0675">Receptor</keyword>
<keyword evidence="2" id="KW-0472">Membrane</keyword>
<dbReference type="AlphaFoldDB" id="A0A101HF78"/>
<dbReference type="PATRIC" id="fig|294710.3.peg.186"/>
<evidence type="ECO:0000313" key="5">
    <source>
        <dbReference type="EMBL" id="KUK75796.1"/>
    </source>
</evidence>
<dbReference type="Pfam" id="PF14905">
    <property type="entry name" value="OMP_b-brl_3"/>
    <property type="match status" value="1"/>
</dbReference>
<organism evidence="5 6">
    <name type="scientific">Proteiniphilum acetatigenes</name>
    <dbReference type="NCBI Taxonomy" id="294710"/>
    <lineage>
        <taxon>Bacteria</taxon>
        <taxon>Pseudomonadati</taxon>
        <taxon>Bacteroidota</taxon>
        <taxon>Bacteroidia</taxon>
        <taxon>Bacteroidales</taxon>
        <taxon>Dysgonomonadaceae</taxon>
        <taxon>Proteiniphilum</taxon>
    </lineage>
</organism>
<feature type="domain" description="Outer membrane protein beta-barrel" evidence="4">
    <location>
        <begin position="315"/>
        <end position="695"/>
    </location>
</feature>
<reference evidence="6" key="1">
    <citation type="journal article" date="2015" name="MBio">
        <title>Genome-Resolved Metagenomic Analysis Reveals Roles for Candidate Phyla and Other Microbial Community Members in Biogeochemical Transformations in Oil Reservoirs.</title>
        <authorList>
            <person name="Hu P."/>
            <person name="Tom L."/>
            <person name="Singh A."/>
            <person name="Thomas B.C."/>
            <person name="Baker B.J."/>
            <person name="Piceno Y.M."/>
            <person name="Andersen G.L."/>
            <person name="Banfield J.F."/>
        </authorList>
    </citation>
    <scope>NUCLEOTIDE SEQUENCE [LARGE SCALE GENOMIC DNA]</scope>
</reference>
<dbReference type="Proteomes" id="UP000053860">
    <property type="component" value="Unassembled WGS sequence"/>
</dbReference>
<evidence type="ECO:0000256" key="2">
    <source>
        <dbReference type="ARBA" id="ARBA00023136"/>
    </source>
</evidence>
<name>A0A101HF78_9BACT</name>
<sequence>GTITNAKGEFSLQVENIGDAFLQISFIGYETQTVPAKRQQTIVMVPEAFTLGEVVIKGDLPKIRMRNDALVTTVQNSVLSKAGTANDVLKRLPSITGDDGEFSVFGKGQAKIYINNREMRDVSELDILNSADILDVEIVNNPGARYDASVKAIIRINTVRKMGDGFSFDVRSSYWQSQNTDLTEQLNLNYRKNGWDIFGTFSYNRNASIQDSKLLQKTYVDTLWTQENDLYSDRWSHTLTGIAGLNYEISPKNYIGMKYTHTAYPSNNSLTELNSTVLADGVFYDKWNSVEETKTSHRPAHRFNAYYNGSFGDLKLDFNTDFYANRERSQSHVTETSQEYDNRTVNSESNVDNQLIASKLILSYPVLGGQFSLGSEYTDTHREDEYQNRENIVSSSNTTIREQNNSFFVEYSRRISAGQLGTGLRYENVRSDYFDNDVKMDEQSRRYSQWFPNFSFSTRLNEVNLQLSYTAKTKRPSYRQLSSNVFYINRFSLQTGNPFLNPSVIHDITLVSSWKFLQLMVSYKHEKNAVIYWAKQLEDNPAVTLLAYRNLKKLPSFTGFLTLSPSFGIWSPQLSGGFVKQWVTIESNNKPVHLNKPMPMVSLNNSLSLSKGFLLTLDMNYQGKGHVQNIYLTENIFRVNAGITKSFFKDQLSIAVKGHDLFKGKKDGNLLYDSQMELYQLNRYDSREVELTIRYKFNSAKSKYKGTGAGNTEINRL</sequence>
<comment type="caution">
    <text evidence="5">The sequence shown here is derived from an EMBL/GenBank/DDBJ whole genome shotgun (WGS) entry which is preliminary data.</text>
</comment>
<dbReference type="EMBL" id="LGGN01000365">
    <property type="protein sequence ID" value="KUK75796.1"/>
    <property type="molecule type" value="Genomic_DNA"/>
</dbReference>
<gene>
    <name evidence="5" type="ORF">XD92_1513</name>
</gene>
<dbReference type="SUPFAM" id="SSF49464">
    <property type="entry name" value="Carboxypeptidase regulatory domain-like"/>
    <property type="match status" value="1"/>
</dbReference>
<dbReference type="GO" id="GO:0009279">
    <property type="term" value="C:cell outer membrane"/>
    <property type="evidence" value="ECO:0007669"/>
    <property type="project" value="UniProtKB-SubCell"/>
</dbReference>
<feature type="non-terminal residue" evidence="5">
    <location>
        <position position="1"/>
    </location>
</feature>
<keyword evidence="3" id="KW-0998">Cell outer membrane</keyword>
<protein>
    <submittedName>
        <fullName evidence="5">TonB-dependent receptor plug domain-containing protein</fullName>
    </submittedName>
</protein>
<evidence type="ECO:0000256" key="1">
    <source>
        <dbReference type="ARBA" id="ARBA00004442"/>
    </source>
</evidence>
<evidence type="ECO:0000259" key="4">
    <source>
        <dbReference type="Pfam" id="PF14905"/>
    </source>
</evidence>
<dbReference type="SUPFAM" id="SSF56935">
    <property type="entry name" value="Porins"/>
    <property type="match status" value="1"/>
</dbReference>
<dbReference type="InterPro" id="IPR041700">
    <property type="entry name" value="OMP_b-brl_3"/>
</dbReference>
<accession>A0A101HF78</accession>
<dbReference type="Gene3D" id="2.40.170.20">
    <property type="entry name" value="TonB-dependent receptor, beta-barrel domain"/>
    <property type="match status" value="1"/>
</dbReference>
<evidence type="ECO:0000313" key="6">
    <source>
        <dbReference type="Proteomes" id="UP000053860"/>
    </source>
</evidence>
<evidence type="ECO:0000256" key="3">
    <source>
        <dbReference type="ARBA" id="ARBA00023237"/>
    </source>
</evidence>
<dbReference type="InterPro" id="IPR036942">
    <property type="entry name" value="Beta-barrel_TonB_sf"/>
</dbReference>
<proteinExistence type="predicted"/>
<dbReference type="InterPro" id="IPR008969">
    <property type="entry name" value="CarboxyPept-like_regulatory"/>
</dbReference>